<dbReference type="PANTHER" id="PTHR41913">
    <property type="entry name" value="DUF1684 DOMAIN-CONTAINING PROTEIN"/>
    <property type="match status" value="1"/>
</dbReference>
<reference evidence="1 2" key="1">
    <citation type="submission" date="2019-08" db="EMBL/GenBank/DDBJ databases">
        <title>Ulvibacter marinistellae sp. nov., isolated from a starfish, Patiria pectinifera.</title>
        <authorList>
            <person name="Kawano K."/>
            <person name="Ushijima N."/>
            <person name="Kihara M."/>
            <person name="Itoh H."/>
        </authorList>
    </citation>
    <scope>NUCLEOTIDE SEQUENCE [LARGE SCALE GENOMIC DNA]</scope>
    <source>
        <strain evidence="1 2">KK4</strain>
    </source>
</reference>
<dbReference type="InterPro" id="IPR012467">
    <property type="entry name" value="DUF1684"/>
</dbReference>
<keyword evidence="2" id="KW-1185">Reference proteome</keyword>
<gene>
    <name evidence="1" type="ORF">ULMS_12590</name>
</gene>
<comment type="caution">
    <text evidence="1">The sequence shown here is derived from an EMBL/GenBank/DDBJ whole genome shotgun (WGS) entry which is preliminary data.</text>
</comment>
<name>A0A5J4G165_9FLAO</name>
<dbReference type="Pfam" id="PF07920">
    <property type="entry name" value="DUF1684"/>
    <property type="match status" value="1"/>
</dbReference>
<evidence type="ECO:0000313" key="1">
    <source>
        <dbReference type="EMBL" id="GEQ85751.1"/>
    </source>
</evidence>
<dbReference type="OrthoDB" id="5493262at2"/>
<proteinExistence type="predicted"/>
<dbReference type="EMBL" id="BKCF01000001">
    <property type="protein sequence ID" value="GEQ85751.1"/>
    <property type="molecule type" value="Genomic_DNA"/>
</dbReference>
<protein>
    <recommendedName>
        <fullName evidence="3">DUF1684 domain-containing protein</fullName>
    </recommendedName>
</protein>
<dbReference type="AlphaFoldDB" id="A0A5J4G165"/>
<accession>A0A5J4G165</accession>
<sequence>MKNLLLIIGLVFTLCMQAQRESPEFLEAVLSQEELNAEFADAEETILIPEDFKNFKELEFYPIDLKYRVTAAFVRTPKETPFLMPTTTDRLPEYVKYGEAHFELDGKKLRLNLYQSVPPMTEPEYIDYLFLPFTDFTSGDGSYGGGRFIDARIPEGQIIIIDFNKAYNPYCAYNSNYSCPIPPRENDLLVRIEAGVKDFGKHN</sequence>
<dbReference type="RefSeq" id="WP_151893650.1">
    <property type="nucleotide sequence ID" value="NZ_BKCF01000001.1"/>
</dbReference>
<organism evidence="1 2">
    <name type="scientific">Patiriisocius marinistellae</name>
    <dbReference type="NCBI Taxonomy" id="2494560"/>
    <lineage>
        <taxon>Bacteria</taxon>
        <taxon>Pseudomonadati</taxon>
        <taxon>Bacteroidota</taxon>
        <taxon>Flavobacteriia</taxon>
        <taxon>Flavobacteriales</taxon>
        <taxon>Flavobacteriaceae</taxon>
        <taxon>Patiriisocius</taxon>
    </lineage>
</organism>
<evidence type="ECO:0000313" key="2">
    <source>
        <dbReference type="Proteomes" id="UP000326994"/>
    </source>
</evidence>
<evidence type="ECO:0008006" key="3">
    <source>
        <dbReference type="Google" id="ProtNLM"/>
    </source>
</evidence>
<dbReference type="PANTHER" id="PTHR41913:SF1">
    <property type="entry name" value="DUF1684 DOMAIN-CONTAINING PROTEIN"/>
    <property type="match status" value="1"/>
</dbReference>
<dbReference type="Proteomes" id="UP000326994">
    <property type="component" value="Unassembled WGS sequence"/>
</dbReference>